<dbReference type="SMART" id="SM00895">
    <property type="entry name" value="FCD"/>
    <property type="match status" value="1"/>
</dbReference>
<dbReference type="InterPro" id="IPR036388">
    <property type="entry name" value="WH-like_DNA-bd_sf"/>
</dbReference>
<dbReference type="InterPro" id="IPR008920">
    <property type="entry name" value="TF_FadR/GntR_C"/>
</dbReference>
<dbReference type="Gene3D" id="1.10.10.10">
    <property type="entry name" value="Winged helix-like DNA-binding domain superfamily/Winged helix DNA-binding domain"/>
    <property type="match status" value="1"/>
</dbReference>
<evidence type="ECO:0000259" key="4">
    <source>
        <dbReference type="SMART" id="SM00895"/>
    </source>
</evidence>
<dbReference type="Pfam" id="PF00392">
    <property type="entry name" value="GntR"/>
    <property type="match status" value="1"/>
</dbReference>
<dbReference type="RefSeq" id="WP_263048164.1">
    <property type="nucleotide sequence ID" value="NZ_CP106738.1"/>
</dbReference>
<gene>
    <name evidence="5" type="ORF">N7U68_02800</name>
</gene>
<dbReference type="InterPro" id="IPR011711">
    <property type="entry name" value="GntR_C"/>
</dbReference>
<evidence type="ECO:0000313" key="6">
    <source>
        <dbReference type="Proteomes" id="UP001064087"/>
    </source>
</evidence>
<dbReference type="SUPFAM" id="SSF48008">
    <property type="entry name" value="GntR ligand-binding domain-like"/>
    <property type="match status" value="1"/>
</dbReference>
<proteinExistence type="predicted"/>
<accession>A0ABY6DBV2</accession>
<name>A0ABY6DBV2_9RHOB</name>
<feature type="domain" description="GntR C-terminal" evidence="4">
    <location>
        <begin position="81"/>
        <end position="203"/>
    </location>
</feature>
<evidence type="ECO:0000256" key="2">
    <source>
        <dbReference type="ARBA" id="ARBA00023125"/>
    </source>
</evidence>
<dbReference type="Proteomes" id="UP001064087">
    <property type="component" value="Chromosome"/>
</dbReference>
<evidence type="ECO:0000256" key="3">
    <source>
        <dbReference type="ARBA" id="ARBA00023163"/>
    </source>
</evidence>
<keyword evidence="1" id="KW-0805">Transcription regulation</keyword>
<dbReference type="EMBL" id="CP106738">
    <property type="protein sequence ID" value="UXX83624.1"/>
    <property type="molecule type" value="Genomic_DNA"/>
</dbReference>
<dbReference type="PANTHER" id="PTHR43537:SF39">
    <property type="entry name" value="HTH-TYPE TRANSCRIPTIONAL REGULATOR MCBR"/>
    <property type="match status" value="1"/>
</dbReference>
<protein>
    <submittedName>
        <fullName evidence="5">GntR family transcriptional regulator</fullName>
    </submittedName>
</protein>
<dbReference type="SUPFAM" id="SSF46785">
    <property type="entry name" value="Winged helix' DNA-binding domain"/>
    <property type="match status" value="1"/>
</dbReference>
<keyword evidence="6" id="KW-1185">Reference proteome</keyword>
<dbReference type="PANTHER" id="PTHR43537">
    <property type="entry name" value="TRANSCRIPTIONAL REGULATOR, GNTR FAMILY"/>
    <property type="match status" value="1"/>
</dbReference>
<evidence type="ECO:0000256" key="1">
    <source>
        <dbReference type="ARBA" id="ARBA00023015"/>
    </source>
</evidence>
<dbReference type="InterPro" id="IPR036390">
    <property type="entry name" value="WH_DNA-bd_sf"/>
</dbReference>
<evidence type="ECO:0000313" key="5">
    <source>
        <dbReference type="EMBL" id="UXX83624.1"/>
    </source>
</evidence>
<reference evidence="5" key="1">
    <citation type="submission" date="2022-10" db="EMBL/GenBank/DDBJ databases">
        <title>Roseovarius pelagicus sp. nov., isolated from Arctic seawater.</title>
        <authorList>
            <person name="Hong Y.W."/>
            <person name="Hwang C.Y."/>
        </authorList>
    </citation>
    <scope>NUCLEOTIDE SEQUENCE</scope>
    <source>
        <strain evidence="5">HL-MP18</strain>
    </source>
</reference>
<sequence length="218" mass="24194">MKEISKDSLGHTIYGRVCQDLVRGKLRPNQKITIRGLADALGTSSTPVRDAVQRLLQDNALDQRSVRDVRVPVLSTGQYMEISRMRVELEGLAAAKAAEVAAGRDVARLQRIIARNEEAIAADRWPQAAELNQQFHFALAEIAQMPVLLDTLHRLWLRMGPLIASYYASAQEDMVQQHHAIVSACERRDPDAARAAMRADIKGSREGIIAYITSLKAD</sequence>
<keyword evidence="2" id="KW-0238">DNA-binding</keyword>
<keyword evidence="3" id="KW-0804">Transcription</keyword>
<dbReference type="Pfam" id="PF07729">
    <property type="entry name" value="FCD"/>
    <property type="match status" value="1"/>
</dbReference>
<organism evidence="5 6">
    <name type="scientific">Roseovarius pelagicus</name>
    <dbReference type="NCBI Taxonomy" id="2980108"/>
    <lineage>
        <taxon>Bacteria</taxon>
        <taxon>Pseudomonadati</taxon>
        <taxon>Pseudomonadota</taxon>
        <taxon>Alphaproteobacteria</taxon>
        <taxon>Rhodobacterales</taxon>
        <taxon>Roseobacteraceae</taxon>
        <taxon>Roseovarius</taxon>
    </lineage>
</organism>
<dbReference type="Gene3D" id="1.20.120.530">
    <property type="entry name" value="GntR ligand-binding domain-like"/>
    <property type="match status" value="1"/>
</dbReference>
<dbReference type="InterPro" id="IPR000524">
    <property type="entry name" value="Tscrpt_reg_HTH_GntR"/>
</dbReference>